<keyword evidence="13 14" id="KW-0998">Cell outer membrane</keyword>
<keyword evidence="21" id="KW-1185">Reference proteome</keyword>
<dbReference type="InterPro" id="IPR037066">
    <property type="entry name" value="Plug_dom_sf"/>
</dbReference>
<keyword evidence="12 20" id="KW-0675">Receptor</keyword>
<evidence type="ECO:0000256" key="15">
    <source>
        <dbReference type="PROSITE-ProRule" id="PRU10144"/>
    </source>
</evidence>
<evidence type="ECO:0000256" key="3">
    <source>
        <dbReference type="ARBA" id="ARBA00022448"/>
    </source>
</evidence>
<keyword evidence="6 14" id="KW-0812">Transmembrane</keyword>
<dbReference type="InterPro" id="IPR010105">
    <property type="entry name" value="TonB_sidphr_rcpt"/>
</dbReference>
<keyword evidence="5" id="KW-0410">Iron transport</keyword>
<evidence type="ECO:0000256" key="2">
    <source>
        <dbReference type="ARBA" id="ARBA00009810"/>
    </source>
</evidence>
<evidence type="ECO:0000256" key="17">
    <source>
        <dbReference type="SAM" id="SignalP"/>
    </source>
</evidence>
<evidence type="ECO:0000256" key="14">
    <source>
        <dbReference type="PROSITE-ProRule" id="PRU01360"/>
    </source>
</evidence>
<evidence type="ECO:0000256" key="4">
    <source>
        <dbReference type="ARBA" id="ARBA00022452"/>
    </source>
</evidence>
<evidence type="ECO:0000256" key="7">
    <source>
        <dbReference type="ARBA" id="ARBA00022729"/>
    </source>
</evidence>
<feature type="domain" description="TonB-dependent receptor-like beta-barrel" evidence="18">
    <location>
        <begin position="276"/>
        <end position="707"/>
    </location>
</feature>
<keyword evidence="10 16" id="KW-0798">TonB box</keyword>
<evidence type="ECO:0000256" key="10">
    <source>
        <dbReference type="ARBA" id="ARBA00023077"/>
    </source>
</evidence>
<evidence type="ECO:0000256" key="11">
    <source>
        <dbReference type="ARBA" id="ARBA00023136"/>
    </source>
</evidence>
<dbReference type="Pfam" id="PF00593">
    <property type="entry name" value="TonB_dep_Rec_b-barrel"/>
    <property type="match status" value="1"/>
</dbReference>
<organism evidence="20 21">
    <name type="scientific">Achromobacter seleniivolatilans</name>
    <dbReference type="NCBI Taxonomy" id="3047478"/>
    <lineage>
        <taxon>Bacteria</taxon>
        <taxon>Pseudomonadati</taxon>
        <taxon>Pseudomonadota</taxon>
        <taxon>Betaproteobacteria</taxon>
        <taxon>Burkholderiales</taxon>
        <taxon>Alcaligenaceae</taxon>
        <taxon>Achromobacter</taxon>
    </lineage>
</organism>
<keyword evidence="9" id="KW-0406">Ion transport</keyword>
<dbReference type="NCBIfam" id="TIGR01783">
    <property type="entry name" value="TonB-siderophor"/>
    <property type="match status" value="1"/>
</dbReference>
<dbReference type="EMBL" id="CP132976">
    <property type="protein sequence ID" value="WMD22100.1"/>
    <property type="molecule type" value="Genomic_DNA"/>
</dbReference>
<dbReference type="PANTHER" id="PTHR30442">
    <property type="entry name" value="IRON III DICITRATE TRANSPORT PROTEIN FECA"/>
    <property type="match status" value="1"/>
</dbReference>
<accession>A0ABY9M575</accession>
<dbReference type="PROSITE" id="PS52016">
    <property type="entry name" value="TONB_DEPENDENT_REC_3"/>
    <property type="match status" value="1"/>
</dbReference>
<sequence length="739" mass="79703">MADANNRNARKGRLINRQTAAIAAALTSLASIAPVSAHAQAAPATTPAEAGELAAVTVTGDWLSSPTEEKVLAHPGARTVVEQQQIQESGSSSVRDVLRQIPGVQVQESNGTGGSDVSLNVGVRGLTSRLSPRSTILMDGVPMAYAPYGQPQLSLAPVSLGNLESVDVVRGAGSVRYGPQNVGGIINFVTRQIPKDFTTSLNVGSEIYSHGGNVKTTPSLFIGGTTDQGLGGALLYSGTHGDGYRSSNDSTDIDDIILKGAYRLTPDDNIAVSLHHFEGKGRMPGGLTTAQYSEDPFQSTRQYDQFTGRRTDGSFKYTHNDGVNNFEVLTYYVDSYRGSYIEQAGTGATANQFRLTSAPRSYHYFGFEPRYSRLFESGPVVQEISVGYRYLKESSSEVAGRTAYYNPAAGGDAFDLKMPTYQTSNGGTTAHAFYIDDRIDIGNWTLTPGVRFENISTYNDVVNFNTANGAITSATSPSIDSRVTLPTMSVLYRVNEQWSLFANAGKSFGPQQYSQLASTTQGLHPESAKTYEIGTHFAGQAWSGEFTLFNIDFDKELQLTRSIVGEGMWTDLGATRHRGLESALRYDLGDLSDALRGLSVYATYTYTQAIAKAGAFEGRDLPLYSRQVASIGARYAIKKWTFNADVFAQSKQHSPGSPDAGAGYVTEEDASGRLGDIPGFATVALRAGYDFGKEMNDLKLAVGVKNLFDRRYYTRSTDNNGGKFVGQPRTVYLQASVAF</sequence>
<dbReference type="InterPro" id="IPR000531">
    <property type="entry name" value="Beta-barrel_TonB"/>
</dbReference>
<keyword evidence="7 17" id="KW-0732">Signal</keyword>
<proteinExistence type="inferred from homology"/>
<evidence type="ECO:0000259" key="19">
    <source>
        <dbReference type="Pfam" id="PF07715"/>
    </source>
</evidence>
<feature type="signal peptide" evidence="17">
    <location>
        <begin position="1"/>
        <end position="39"/>
    </location>
</feature>
<evidence type="ECO:0000259" key="18">
    <source>
        <dbReference type="Pfam" id="PF00593"/>
    </source>
</evidence>
<evidence type="ECO:0000313" key="21">
    <source>
        <dbReference type="Proteomes" id="UP001234798"/>
    </source>
</evidence>
<evidence type="ECO:0000256" key="9">
    <source>
        <dbReference type="ARBA" id="ARBA00023065"/>
    </source>
</evidence>
<comment type="similarity">
    <text evidence="2 14 16">Belongs to the TonB-dependent receptor family.</text>
</comment>
<dbReference type="SUPFAM" id="SSF56935">
    <property type="entry name" value="Porins"/>
    <property type="match status" value="1"/>
</dbReference>
<dbReference type="Pfam" id="PF07715">
    <property type="entry name" value="Plug"/>
    <property type="match status" value="1"/>
</dbReference>
<dbReference type="PROSITE" id="PS01156">
    <property type="entry name" value="TONB_DEPENDENT_REC_2"/>
    <property type="match status" value="1"/>
</dbReference>
<dbReference type="RefSeq" id="WP_306946580.1">
    <property type="nucleotide sequence ID" value="NZ_CP132976.1"/>
</dbReference>
<evidence type="ECO:0000256" key="1">
    <source>
        <dbReference type="ARBA" id="ARBA00004571"/>
    </source>
</evidence>
<protein>
    <submittedName>
        <fullName evidence="20">TonB-dependent siderophore receptor</fullName>
    </submittedName>
</protein>
<feature type="domain" description="TonB-dependent receptor plug" evidence="19">
    <location>
        <begin position="73"/>
        <end position="185"/>
    </location>
</feature>
<evidence type="ECO:0000256" key="12">
    <source>
        <dbReference type="ARBA" id="ARBA00023170"/>
    </source>
</evidence>
<dbReference type="InterPro" id="IPR039426">
    <property type="entry name" value="TonB-dep_rcpt-like"/>
</dbReference>
<dbReference type="PANTHER" id="PTHR30442:SF0">
    <property type="entry name" value="FE(3+) DICITRATE TRANSPORT PROTEIN FECA"/>
    <property type="match status" value="1"/>
</dbReference>
<dbReference type="CDD" id="cd01347">
    <property type="entry name" value="ligand_gated_channel"/>
    <property type="match status" value="1"/>
</dbReference>
<dbReference type="InterPro" id="IPR010917">
    <property type="entry name" value="TonB_rcpt_CS"/>
</dbReference>
<dbReference type="Gene3D" id="2.170.130.10">
    <property type="entry name" value="TonB-dependent receptor, plug domain"/>
    <property type="match status" value="1"/>
</dbReference>
<keyword evidence="4 14" id="KW-1134">Transmembrane beta strand</keyword>
<dbReference type="InterPro" id="IPR012910">
    <property type="entry name" value="Plug_dom"/>
</dbReference>
<name>A0ABY9M575_9BURK</name>
<reference evidence="20 21" key="1">
    <citation type="submission" date="2023-08" db="EMBL/GenBank/DDBJ databases">
        <title>Achromobacter seleniivolatilans sp. nov., isolated from seleniferous soil.</title>
        <authorList>
            <person name="Zhang S."/>
            <person name="Li K."/>
            <person name="Peng J."/>
            <person name="Zhao Q."/>
            <person name="Wang H."/>
            <person name="Guo Y."/>
        </authorList>
    </citation>
    <scope>NUCLEOTIDE SEQUENCE [LARGE SCALE GENOMIC DNA]</scope>
    <source>
        <strain evidence="20 21">R39</strain>
    </source>
</reference>
<dbReference type="Proteomes" id="UP001234798">
    <property type="component" value="Chromosome"/>
</dbReference>
<dbReference type="Gene3D" id="2.40.170.20">
    <property type="entry name" value="TonB-dependent receptor, beta-barrel domain"/>
    <property type="match status" value="1"/>
</dbReference>
<evidence type="ECO:0000256" key="6">
    <source>
        <dbReference type="ARBA" id="ARBA00022692"/>
    </source>
</evidence>
<evidence type="ECO:0000256" key="8">
    <source>
        <dbReference type="ARBA" id="ARBA00023004"/>
    </source>
</evidence>
<evidence type="ECO:0000256" key="5">
    <source>
        <dbReference type="ARBA" id="ARBA00022496"/>
    </source>
</evidence>
<keyword evidence="11 14" id="KW-0472">Membrane</keyword>
<evidence type="ECO:0000313" key="20">
    <source>
        <dbReference type="EMBL" id="WMD22100.1"/>
    </source>
</evidence>
<comment type="subcellular location">
    <subcellularLocation>
        <location evidence="1 14">Cell outer membrane</location>
        <topology evidence="1 14">Multi-pass membrane protein</topology>
    </subcellularLocation>
</comment>
<evidence type="ECO:0000256" key="13">
    <source>
        <dbReference type="ARBA" id="ARBA00023237"/>
    </source>
</evidence>
<evidence type="ECO:0000256" key="16">
    <source>
        <dbReference type="RuleBase" id="RU003357"/>
    </source>
</evidence>
<feature type="short sequence motif" description="TonB C-terminal box" evidence="15">
    <location>
        <begin position="722"/>
        <end position="739"/>
    </location>
</feature>
<dbReference type="InterPro" id="IPR036942">
    <property type="entry name" value="Beta-barrel_TonB_sf"/>
</dbReference>
<gene>
    <name evidence="20" type="ORF">RAS12_06920</name>
</gene>
<feature type="chain" id="PRO_5045230131" evidence="17">
    <location>
        <begin position="40"/>
        <end position="739"/>
    </location>
</feature>
<keyword evidence="8" id="KW-0408">Iron</keyword>
<keyword evidence="3 14" id="KW-0813">Transport</keyword>